<keyword evidence="1" id="KW-1133">Transmembrane helix</keyword>
<protein>
    <submittedName>
        <fullName evidence="2">AcrB/AcrD/AcrF family protein</fullName>
    </submittedName>
</protein>
<dbReference type="Gene3D" id="3.30.70.1440">
    <property type="entry name" value="Multidrug efflux transporter AcrB pore domain"/>
    <property type="match status" value="1"/>
</dbReference>
<dbReference type="GO" id="GO:0005886">
    <property type="term" value="C:plasma membrane"/>
    <property type="evidence" value="ECO:0007669"/>
    <property type="project" value="TreeGrafter"/>
</dbReference>
<dbReference type="PANTHER" id="PTHR32063">
    <property type="match status" value="1"/>
</dbReference>
<feature type="transmembrane region" description="Helical" evidence="1">
    <location>
        <begin position="917"/>
        <end position="940"/>
    </location>
</feature>
<dbReference type="Gene3D" id="3.30.70.1320">
    <property type="entry name" value="Multidrug efflux transporter AcrB pore domain like"/>
    <property type="match status" value="1"/>
</dbReference>
<dbReference type="Pfam" id="PF00873">
    <property type="entry name" value="ACR_tran"/>
    <property type="match status" value="1"/>
</dbReference>
<feature type="transmembrane region" description="Helical" evidence="1">
    <location>
        <begin position="430"/>
        <end position="450"/>
    </location>
</feature>
<feature type="transmembrane region" description="Helical" evidence="1">
    <location>
        <begin position="867"/>
        <end position="886"/>
    </location>
</feature>
<reference evidence="2 3" key="1">
    <citation type="journal article" date="2018" name="ISME J.">
        <title>Endosymbiont genomes yield clues of tubeworm success.</title>
        <authorList>
            <person name="Li Y."/>
            <person name="Liles M.R."/>
            <person name="Halanych K.M."/>
        </authorList>
    </citation>
    <scope>NUCLEOTIDE SEQUENCE [LARGE SCALE GENOMIC DNA]</scope>
    <source>
        <strain evidence="2">A1462</strain>
    </source>
</reference>
<feature type="transmembrane region" description="Helical" evidence="1">
    <location>
        <begin position="993"/>
        <end position="1020"/>
    </location>
</feature>
<evidence type="ECO:0000256" key="1">
    <source>
        <dbReference type="SAM" id="Phobius"/>
    </source>
</evidence>
<keyword evidence="1" id="KW-0812">Transmembrane</keyword>
<dbReference type="AlphaFoldDB" id="A0A370DQ29"/>
<comment type="caution">
    <text evidence="2">The sequence shown here is derived from an EMBL/GenBank/DDBJ whole genome shotgun (WGS) entry which is preliminary data.</text>
</comment>
<gene>
    <name evidence="2" type="ORF">DIZ78_05985</name>
</gene>
<dbReference type="SUPFAM" id="SSF82714">
    <property type="entry name" value="Multidrug efflux transporter AcrB TolC docking domain, DN and DC subdomains"/>
    <property type="match status" value="2"/>
</dbReference>
<dbReference type="GO" id="GO:0042910">
    <property type="term" value="F:xenobiotic transmembrane transporter activity"/>
    <property type="evidence" value="ECO:0007669"/>
    <property type="project" value="TreeGrafter"/>
</dbReference>
<dbReference type="Gene3D" id="1.20.1640.10">
    <property type="entry name" value="Multidrug efflux transporter AcrB transmembrane domain"/>
    <property type="match status" value="2"/>
</dbReference>
<dbReference type="EMBL" id="QFXE01000007">
    <property type="protein sequence ID" value="RDH87041.1"/>
    <property type="molecule type" value="Genomic_DNA"/>
</dbReference>
<organism evidence="2 3">
    <name type="scientific">endosymbiont of Escarpia spicata</name>
    <dbReference type="NCBI Taxonomy" id="2200908"/>
    <lineage>
        <taxon>Bacteria</taxon>
        <taxon>Pseudomonadati</taxon>
        <taxon>Pseudomonadota</taxon>
        <taxon>Gammaproteobacteria</taxon>
        <taxon>sulfur-oxidizing symbionts</taxon>
    </lineage>
</organism>
<sequence>MNITEFALKNNRTTLVLLVVLLLAGVDAFTKMPRAYDPGFVIRTAQVTTYFPGASPQRVEQLVTDKLETVIQQIPELDFVTSESRAGVSIISVNIRESYAVMRPIWDDLRRKIDSAAGDLPDGIVGPIVNDEFGDVFDIVIGVTGPDFNYAELNEFAKQTRDELLRLPDAAKVQLYGAQDERIFVEYNNARLTELGISPAQLSQMLASRNIIVAGGTVTLGRERIDLEPSGNYETLEEIRHTIIQVPGNRTLIYLKDVAKVWRGYIDPPATKVHADGTPALALGISMREGGNNIMLGKQVSEVLADLQGAYPLGLNLDIVHFTPDEVRDKVNSFVSNLMQAIAVVAAVMIVSLGLRSGMIVAALIPASMIITMLIMSFFDIGLDQISLAALIIALGMLVDNGIVMSESIMTRMANGMERVQAAIESAAELRVPLLTSSLTTSAAFLPIFLAESTTGEFTASLFKVVTITLLCSWILSLTVIPMLAVTFLKVEQQQESLDSAFYRGYRGTLKLLLRFRFSTLLIIALVFASALYSFRFIPNIFFPPSDRTYFKLELELPLGTSIETTESVVKQIEGFIEDELKPAQPASDELAVEAEGVTRTVSYIGFGGMRFVLTHSPHSVSSNYALIIVHVTSAEAITGLMEKLDHYTFEHFPDLRVTMRRFENGAAIANPVEVRLSGRDTDELFSLVAQVKQKMREVPGLRTINDDWGQRIKKLAVKIDQSRALRSGVSSEDIAVSLQAGLSGMELTQFREDDEVIPVILRSSIADRQDIGKLEALSVYSQASGDAVPLKQVADMDVLWESSIILRRDRMKTVSVGAQLEEGSTAAVAFAALRPWLTAQQADWPPGYRYELGGEAESSGAATQSIAEKLPIAGFIIIMLLVAQFNSLRKSLIVILTIPLGLIGVIYGLILADSFFGFMTLLGVISLAGIVINNAIVLLERIQLELEVNGLPPQQAIIEAAQRRLRPILLTTATTVLGLIPLYLGGGEMWEPMAVAIIAGILLSTILTLGIIPVIYAVLYRVKSPQPAEVSTQPG</sequence>
<feature type="transmembrane region" description="Helical" evidence="1">
    <location>
        <begin position="334"/>
        <end position="353"/>
    </location>
</feature>
<accession>A0A370DQ29</accession>
<proteinExistence type="predicted"/>
<name>A0A370DQ29_9GAMM</name>
<dbReference type="PANTHER" id="PTHR32063:SF18">
    <property type="entry name" value="CATION EFFLUX SYSTEM PROTEIN"/>
    <property type="match status" value="1"/>
</dbReference>
<feature type="transmembrane region" description="Helical" evidence="1">
    <location>
        <begin position="462"/>
        <end position="491"/>
    </location>
</feature>
<feature type="transmembrane region" description="Helical" evidence="1">
    <location>
        <begin position="360"/>
        <end position="379"/>
    </location>
</feature>
<evidence type="ECO:0000313" key="2">
    <source>
        <dbReference type="EMBL" id="RDH87041.1"/>
    </source>
</evidence>
<dbReference type="PRINTS" id="PR00702">
    <property type="entry name" value="ACRIFLAVINRP"/>
</dbReference>
<keyword evidence="1" id="KW-0472">Membrane</keyword>
<dbReference type="Gene3D" id="3.30.2090.10">
    <property type="entry name" value="Multidrug efflux transporter AcrB TolC docking domain, DN and DC subdomains"/>
    <property type="match status" value="2"/>
</dbReference>
<feature type="transmembrane region" description="Helical" evidence="1">
    <location>
        <begin position="512"/>
        <end position="535"/>
    </location>
</feature>
<keyword evidence="3" id="KW-1185">Reference proteome</keyword>
<feature type="transmembrane region" description="Helical" evidence="1">
    <location>
        <begin position="385"/>
        <end position="409"/>
    </location>
</feature>
<dbReference type="Proteomes" id="UP000254771">
    <property type="component" value="Unassembled WGS sequence"/>
</dbReference>
<dbReference type="SUPFAM" id="SSF82866">
    <property type="entry name" value="Multidrug efflux transporter AcrB transmembrane domain"/>
    <property type="match status" value="2"/>
</dbReference>
<dbReference type="InterPro" id="IPR001036">
    <property type="entry name" value="Acrflvin-R"/>
</dbReference>
<dbReference type="SUPFAM" id="SSF82693">
    <property type="entry name" value="Multidrug efflux transporter AcrB pore domain, PN1, PN2, PC1 and PC2 subdomains"/>
    <property type="match status" value="2"/>
</dbReference>
<dbReference type="Gene3D" id="3.30.70.1430">
    <property type="entry name" value="Multidrug efflux transporter AcrB pore domain"/>
    <property type="match status" value="2"/>
</dbReference>
<evidence type="ECO:0000313" key="3">
    <source>
        <dbReference type="Proteomes" id="UP000254771"/>
    </source>
</evidence>
<dbReference type="InterPro" id="IPR027463">
    <property type="entry name" value="AcrB_DN_DC_subdom"/>
</dbReference>
<feature type="transmembrane region" description="Helical" evidence="1">
    <location>
        <begin position="969"/>
        <end position="987"/>
    </location>
</feature>
<feature type="transmembrane region" description="Helical" evidence="1">
    <location>
        <begin position="893"/>
        <end position="911"/>
    </location>
</feature>